<dbReference type="PANTHER" id="PTHR37809">
    <property type="entry name" value="RIBOSOMAL PROTEIN S12 METHYLTHIOTRANSFERASE ACCESSORY FACTOR YCAO"/>
    <property type="match status" value="1"/>
</dbReference>
<dbReference type="RefSeq" id="WP_185070610.1">
    <property type="nucleotide sequence ID" value="NZ_JACHMB010000001.1"/>
</dbReference>
<keyword evidence="2" id="KW-0687">Ribonucleoprotein</keyword>
<comment type="caution">
    <text evidence="2">The sequence shown here is derived from an EMBL/GenBank/DDBJ whole genome shotgun (WGS) entry which is preliminary data.</text>
</comment>
<dbReference type="EMBL" id="JACHMB010000001">
    <property type="protein sequence ID" value="MBB5777017.1"/>
    <property type="molecule type" value="Genomic_DNA"/>
</dbReference>
<dbReference type="InterPro" id="IPR003776">
    <property type="entry name" value="YcaO-like_dom"/>
</dbReference>
<dbReference type="NCBIfam" id="TIGR03604">
    <property type="entry name" value="TOMM_cyclo_SagD"/>
    <property type="match status" value="1"/>
</dbReference>
<dbReference type="InterPro" id="IPR022291">
    <property type="entry name" value="Bacteriocin_synth_cyclodeHase"/>
</dbReference>
<dbReference type="InterPro" id="IPR027624">
    <property type="entry name" value="TOMM_cyclo_SagD"/>
</dbReference>
<evidence type="ECO:0000313" key="2">
    <source>
        <dbReference type="EMBL" id="MBB5777017.1"/>
    </source>
</evidence>
<dbReference type="Gene3D" id="3.30.40.250">
    <property type="match status" value="1"/>
</dbReference>
<evidence type="ECO:0000313" key="3">
    <source>
        <dbReference type="Proteomes" id="UP000579153"/>
    </source>
</evidence>
<gene>
    <name evidence="2" type="ORF">HD596_003773</name>
</gene>
<keyword evidence="3" id="KW-1185">Reference proteome</keyword>
<keyword evidence="2" id="KW-0808">Transferase</keyword>
<dbReference type="PROSITE" id="PS51664">
    <property type="entry name" value="YCAO"/>
    <property type="match status" value="1"/>
</dbReference>
<feature type="domain" description="YcaO" evidence="1">
    <location>
        <begin position="230"/>
        <end position="614"/>
    </location>
</feature>
<sequence length="614" mass="66701">MAEVVGTGLLAEEITLALKDRDGRAEVTISACDGWARGPRRDGAAWLPVWVEYGVAVIGPLERPGEPGCVTCFETRQFRVRTDSADRAAVLAVHGPELAERASPYLGRLAARTIAALAAHAAEGPGCAVWYVDLCTLTAERHTFLPEPHCPDCGDLPDDDRASAAFEPGAAPRPPGYRVRDVSAEHSALLDTYVDGECGLIRPLVRDTLGGLVIAGAMLPLRFEGGAEPGVGRTRGYRASEVTAVLEALERWGGVEPGGKRTRVRASYAEVAADALDPRTLGEHDTSSYEREGFAFRPFAEDAVCDWVWGYSFARRAPILVPESLAYYYVRGRERPFLFEISNGCALGGSMAEALLYGLLETVERDAFLMTWYGRLPVPRIDPGTARDRTIPLQAAAITAETGYRVELYDTTMEHGIPSVWAMGVRQDGDPGRPRMVCAAGAHLAPEKAVLSALSELGPLLADLIRRYPDEVHRAQEMVTNPDLVATMHDHSTLYGADAAFDRLSFLTGGTGVRRLPDMEAFTVSGDLDVTRVVDRFLAEGMDVVVIDQTTPEHRACGFSCVKVLVPGTLPMTFGHRNRRVRGLTRPLEVPYRLGHRAAPLTPADLNPDPHPFP</sequence>
<dbReference type="NCBIfam" id="TIGR03882">
    <property type="entry name" value="cyclo_dehyd_2"/>
    <property type="match status" value="1"/>
</dbReference>
<dbReference type="GO" id="GO:0016740">
    <property type="term" value="F:transferase activity"/>
    <property type="evidence" value="ECO:0007669"/>
    <property type="project" value="UniProtKB-KW"/>
</dbReference>
<protein>
    <submittedName>
        <fullName evidence="2">Ribosomal protein S12 methylthiotransferase accessory factor</fullName>
    </submittedName>
</protein>
<dbReference type="Proteomes" id="UP000579153">
    <property type="component" value="Unassembled WGS sequence"/>
</dbReference>
<organism evidence="2 3">
    <name type="scientific">Nonomuraea jabiensis</name>
    <dbReference type="NCBI Taxonomy" id="882448"/>
    <lineage>
        <taxon>Bacteria</taxon>
        <taxon>Bacillati</taxon>
        <taxon>Actinomycetota</taxon>
        <taxon>Actinomycetes</taxon>
        <taxon>Streptosporangiales</taxon>
        <taxon>Streptosporangiaceae</taxon>
        <taxon>Nonomuraea</taxon>
    </lineage>
</organism>
<name>A0A7W9G4B5_9ACTN</name>
<proteinExistence type="predicted"/>
<dbReference type="GO" id="GO:0005840">
    <property type="term" value="C:ribosome"/>
    <property type="evidence" value="ECO:0007669"/>
    <property type="project" value="UniProtKB-KW"/>
</dbReference>
<accession>A0A7W9G4B5</accession>
<dbReference type="Gene3D" id="3.40.50.720">
    <property type="entry name" value="NAD(P)-binding Rossmann-like Domain"/>
    <property type="match status" value="1"/>
</dbReference>
<dbReference type="Gene3D" id="3.30.1330.230">
    <property type="match status" value="1"/>
</dbReference>
<evidence type="ECO:0000259" key="1">
    <source>
        <dbReference type="PROSITE" id="PS51664"/>
    </source>
</evidence>
<dbReference type="Gene3D" id="3.30.160.660">
    <property type="match status" value="1"/>
</dbReference>
<dbReference type="Pfam" id="PF02624">
    <property type="entry name" value="YcaO"/>
    <property type="match status" value="1"/>
</dbReference>
<keyword evidence="2" id="KW-0689">Ribosomal protein</keyword>
<dbReference type="AlphaFoldDB" id="A0A7W9G4B5"/>
<dbReference type="PANTHER" id="PTHR37809:SF1">
    <property type="entry name" value="RIBOSOMAL PROTEIN S12 METHYLTHIOTRANSFERASE ACCESSORY FACTOR YCAO"/>
    <property type="match status" value="1"/>
</dbReference>
<reference evidence="2 3" key="1">
    <citation type="submission" date="2020-08" db="EMBL/GenBank/DDBJ databases">
        <title>Sequencing the genomes of 1000 actinobacteria strains.</title>
        <authorList>
            <person name="Klenk H.-P."/>
        </authorList>
    </citation>
    <scope>NUCLEOTIDE SEQUENCE [LARGE SCALE GENOMIC DNA]</scope>
    <source>
        <strain evidence="2 3">DSM 45507</strain>
    </source>
</reference>